<protein>
    <recommendedName>
        <fullName evidence="4">VWFD domain-containing protein</fullName>
    </recommendedName>
</protein>
<dbReference type="PROSITE" id="PS51233">
    <property type="entry name" value="VWFD"/>
    <property type="match status" value="1"/>
</dbReference>
<accession>A0AAE0T5Q7</accession>
<keyword evidence="1" id="KW-0732">Signal</keyword>
<keyword evidence="2" id="KW-1015">Disulfide bond</keyword>
<reference evidence="5" key="1">
    <citation type="journal article" date="2021" name="Genome Biol. Evol.">
        <title>A High-Quality Reference Genome for a Parasitic Bivalve with Doubly Uniparental Inheritance (Bivalvia: Unionida).</title>
        <authorList>
            <person name="Smith C.H."/>
        </authorList>
    </citation>
    <scope>NUCLEOTIDE SEQUENCE</scope>
    <source>
        <strain evidence="5">CHS0354</strain>
    </source>
</reference>
<evidence type="ECO:0000313" key="5">
    <source>
        <dbReference type="EMBL" id="KAK3603683.1"/>
    </source>
</evidence>
<gene>
    <name evidence="5" type="ORF">CHS0354_023280</name>
</gene>
<dbReference type="Pfam" id="PF23283">
    <property type="entry name" value="D8C_UMOD"/>
    <property type="match status" value="1"/>
</dbReference>
<organism evidence="5 6">
    <name type="scientific">Potamilus streckersoni</name>
    <dbReference type="NCBI Taxonomy" id="2493646"/>
    <lineage>
        <taxon>Eukaryota</taxon>
        <taxon>Metazoa</taxon>
        <taxon>Spiralia</taxon>
        <taxon>Lophotrochozoa</taxon>
        <taxon>Mollusca</taxon>
        <taxon>Bivalvia</taxon>
        <taxon>Autobranchia</taxon>
        <taxon>Heteroconchia</taxon>
        <taxon>Palaeoheterodonta</taxon>
        <taxon>Unionida</taxon>
        <taxon>Unionoidea</taxon>
        <taxon>Unionidae</taxon>
        <taxon>Ambleminae</taxon>
        <taxon>Lampsilini</taxon>
        <taxon>Potamilus</taxon>
    </lineage>
</organism>
<dbReference type="Proteomes" id="UP001195483">
    <property type="component" value="Unassembled WGS sequence"/>
</dbReference>
<reference evidence="5" key="2">
    <citation type="journal article" date="2021" name="Genome Biol. Evol.">
        <title>Developing a high-quality reference genome for a parasitic bivalve with doubly uniparental inheritance (Bivalvia: Unionida).</title>
        <authorList>
            <person name="Smith C.H."/>
        </authorList>
    </citation>
    <scope>NUCLEOTIDE SEQUENCE</scope>
    <source>
        <strain evidence="5">CHS0354</strain>
        <tissue evidence="5">Mantle</tissue>
    </source>
</reference>
<dbReference type="AlphaFoldDB" id="A0AAE0T5Q7"/>
<name>A0AAE0T5Q7_9BIVA</name>
<dbReference type="InterPro" id="IPR057774">
    <property type="entry name" value="D8C_UMOD/GP2/OIT3-like"/>
</dbReference>
<evidence type="ECO:0000256" key="2">
    <source>
        <dbReference type="ARBA" id="ARBA00023157"/>
    </source>
</evidence>
<sequence>MPEKCIDRYHCGTHDPIWFMGKHPSKEGQEATGKACANTGFGANCCGYEVGTITVKHCGSFFVYRLSRVQGCSFAYCAGKGDPCPYGTSSPTGYQPGCRVSFPMMAGNPILLGPFISGICPDGKRYTDFYFKCQVSYPNPLDANVGFEIKWLIDEKPMNVTNTISGFTREASIHVNQLQNCMGHEFDPGQLELDEKAREMSEIKVVSTVPIPCTDCSVRSSECEYSAHLTAKNATVPECNLTLSYKDWNENTKTAEAITHIEADKDFVNDNKTGYLQLVPFTSGGINAILNASYVPQPLQHRLNDWTQTVEVYLKSGSAGTTDTTLWTDVGYYDMFHVGKFTMVQTKSVPPHIPEFQVEIQTQTCWNVACICGVVAREGTDVVSFNTCDMRFGGNTLNENILFPTQFSNLTIIHQSGKSYMVYFPSGRRVFVDKNDVNMTRVEVQVRPDDANNVEGLCGEYNGHPEELGKDKNGNPITFTRTPDSFIESNRHV</sequence>
<evidence type="ECO:0000256" key="1">
    <source>
        <dbReference type="ARBA" id="ARBA00022729"/>
    </source>
</evidence>
<keyword evidence="6" id="KW-1185">Reference proteome</keyword>
<proteinExistence type="predicted"/>
<feature type="region of interest" description="Disordered" evidence="3">
    <location>
        <begin position="465"/>
        <end position="493"/>
    </location>
</feature>
<reference evidence="5" key="3">
    <citation type="submission" date="2023-05" db="EMBL/GenBank/DDBJ databases">
        <authorList>
            <person name="Smith C.H."/>
        </authorList>
    </citation>
    <scope>NUCLEOTIDE SEQUENCE</scope>
    <source>
        <strain evidence="5">CHS0354</strain>
        <tissue evidence="5">Mantle</tissue>
    </source>
</reference>
<comment type="caution">
    <text evidence="5">The sequence shown here is derived from an EMBL/GenBank/DDBJ whole genome shotgun (WGS) entry which is preliminary data.</text>
</comment>
<dbReference type="EMBL" id="JAEAOA010001410">
    <property type="protein sequence ID" value="KAK3603683.1"/>
    <property type="molecule type" value="Genomic_DNA"/>
</dbReference>
<evidence type="ECO:0000256" key="3">
    <source>
        <dbReference type="SAM" id="MobiDB-lite"/>
    </source>
</evidence>
<evidence type="ECO:0000313" key="6">
    <source>
        <dbReference type="Proteomes" id="UP001195483"/>
    </source>
</evidence>
<evidence type="ECO:0000259" key="4">
    <source>
        <dbReference type="PROSITE" id="PS51233"/>
    </source>
</evidence>
<feature type="domain" description="VWFD" evidence="4">
    <location>
        <begin position="315"/>
        <end position="493"/>
    </location>
</feature>
<dbReference type="Pfam" id="PF00094">
    <property type="entry name" value="VWD"/>
    <property type="match status" value="1"/>
</dbReference>
<dbReference type="InterPro" id="IPR001846">
    <property type="entry name" value="VWF_type-D"/>
</dbReference>